<name>A0ABD2P0J8_9CUCU</name>
<proteinExistence type="predicted"/>
<keyword evidence="1" id="KW-0732">Signal</keyword>
<dbReference type="Proteomes" id="UP001516400">
    <property type="component" value="Unassembled WGS sequence"/>
</dbReference>
<dbReference type="AlphaFoldDB" id="A0ABD2P0J8"/>
<evidence type="ECO:0000256" key="1">
    <source>
        <dbReference type="SAM" id="SignalP"/>
    </source>
</evidence>
<organism evidence="2 3">
    <name type="scientific">Cryptolaemus montrouzieri</name>
    <dbReference type="NCBI Taxonomy" id="559131"/>
    <lineage>
        <taxon>Eukaryota</taxon>
        <taxon>Metazoa</taxon>
        <taxon>Ecdysozoa</taxon>
        <taxon>Arthropoda</taxon>
        <taxon>Hexapoda</taxon>
        <taxon>Insecta</taxon>
        <taxon>Pterygota</taxon>
        <taxon>Neoptera</taxon>
        <taxon>Endopterygota</taxon>
        <taxon>Coleoptera</taxon>
        <taxon>Polyphaga</taxon>
        <taxon>Cucujiformia</taxon>
        <taxon>Coccinelloidea</taxon>
        <taxon>Coccinellidae</taxon>
        <taxon>Scymninae</taxon>
        <taxon>Scymnini</taxon>
        <taxon>Cryptolaemus</taxon>
    </lineage>
</organism>
<feature type="signal peptide" evidence="1">
    <location>
        <begin position="1"/>
        <end position="19"/>
    </location>
</feature>
<comment type="caution">
    <text evidence="2">The sequence shown here is derived from an EMBL/GenBank/DDBJ whole genome shotgun (WGS) entry which is preliminary data.</text>
</comment>
<keyword evidence="3" id="KW-1185">Reference proteome</keyword>
<dbReference type="EMBL" id="JABFTP020000165">
    <property type="protein sequence ID" value="KAL3284485.1"/>
    <property type="molecule type" value="Genomic_DNA"/>
</dbReference>
<sequence>MSEVTLAICVLMCASYVFAAPQFSTELHLVDPEYTLNLVEQKEVFANHTLPDDDGTTNWGDQVQNARQDGDSLIFRDLVIWPKISSKNQVMYYDVMSDTPLNITTARFINVGRQRAYCVDLIINDDGINTYYIIPPEKDIRVFVEIYGFQ</sequence>
<evidence type="ECO:0000313" key="3">
    <source>
        <dbReference type="Proteomes" id="UP001516400"/>
    </source>
</evidence>
<feature type="chain" id="PRO_5044846438" evidence="1">
    <location>
        <begin position="20"/>
        <end position="150"/>
    </location>
</feature>
<evidence type="ECO:0000313" key="2">
    <source>
        <dbReference type="EMBL" id="KAL3284485.1"/>
    </source>
</evidence>
<reference evidence="2 3" key="1">
    <citation type="journal article" date="2021" name="BMC Biol.">
        <title>Horizontally acquired antibacterial genes associated with adaptive radiation of ladybird beetles.</title>
        <authorList>
            <person name="Li H.S."/>
            <person name="Tang X.F."/>
            <person name="Huang Y.H."/>
            <person name="Xu Z.Y."/>
            <person name="Chen M.L."/>
            <person name="Du X.Y."/>
            <person name="Qiu B.Y."/>
            <person name="Chen P.T."/>
            <person name="Zhang W."/>
            <person name="Slipinski A."/>
            <person name="Escalona H.E."/>
            <person name="Waterhouse R.M."/>
            <person name="Zwick A."/>
            <person name="Pang H."/>
        </authorList>
    </citation>
    <scope>NUCLEOTIDE SEQUENCE [LARGE SCALE GENOMIC DNA]</scope>
    <source>
        <strain evidence="2">SYSU2018</strain>
    </source>
</reference>
<accession>A0ABD2P0J8</accession>
<gene>
    <name evidence="2" type="ORF">HHI36_018646</name>
</gene>
<protein>
    <submittedName>
        <fullName evidence="2">Uncharacterized protein</fullName>
    </submittedName>
</protein>